<evidence type="ECO:0000313" key="4">
    <source>
        <dbReference type="Proteomes" id="UP000054985"/>
    </source>
</evidence>
<reference evidence="3 5" key="2">
    <citation type="submission" date="2018-06" db="EMBL/GenBank/DDBJ databases">
        <authorList>
            <consortium name="Pathogen Informatics"/>
            <person name="Doyle S."/>
        </authorList>
    </citation>
    <scope>NUCLEOTIDE SEQUENCE [LARGE SCALE GENOMIC DNA]</scope>
    <source>
        <strain evidence="3 5">NCTC12239</strain>
    </source>
</reference>
<accession>A0A378JXU1</accession>
<evidence type="ECO:0000256" key="1">
    <source>
        <dbReference type="SAM" id="MobiDB-lite"/>
    </source>
</evidence>
<feature type="region of interest" description="Disordered" evidence="1">
    <location>
        <begin position="1"/>
        <end position="21"/>
    </location>
</feature>
<evidence type="ECO:0000313" key="5">
    <source>
        <dbReference type="Proteomes" id="UP000254040"/>
    </source>
</evidence>
<dbReference type="InterPro" id="IPR036287">
    <property type="entry name" value="Rv1873-like_sf"/>
</dbReference>
<dbReference type="AlphaFoldDB" id="A0A378JXU1"/>
<dbReference type="Proteomes" id="UP000054985">
    <property type="component" value="Unassembled WGS sequence"/>
</dbReference>
<dbReference type="EMBL" id="LNYN01000025">
    <property type="protein sequence ID" value="KTD33476.1"/>
    <property type="molecule type" value="Genomic_DNA"/>
</dbReference>
<evidence type="ECO:0000313" key="2">
    <source>
        <dbReference type="EMBL" id="KTD33476.1"/>
    </source>
</evidence>
<feature type="compositionally biased region" description="Basic and acidic residues" evidence="1">
    <location>
        <begin position="1"/>
        <end position="10"/>
    </location>
</feature>
<dbReference type="RefSeq" id="WP_081675613.1">
    <property type="nucleotide sequence ID" value="NZ_CAAAJG010000016.1"/>
</dbReference>
<sequence>MSLKRYHEAQKGQPGYDKAKSELQKGRKTSHWIWYIIPQLQSLGYSEFAKRYGIADFKEACDYLRDPLLFKRYNETVSLIERQLQKIPVETLMGGTTDARKLASSLTLFQAAASFLSSANHLTQHDYAGLEQRCARIFQFITSQGYPPCKATLAELNRPGQNIKYNNTHASVVLTRQEQFAHAKSKPVSLAHELAEYQKLRKNEWEFHYNFLGIVSVLYFIQDMLLGTDHFNTKNREIKISAASKLEQILDPDQPKPEPLNKAEIKALKEGRLGNLVSRHGSLNHIIANAPIKSMDDPSSQSSLHL</sequence>
<proteinExistence type="predicted"/>
<dbReference type="Proteomes" id="UP000254040">
    <property type="component" value="Unassembled WGS sequence"/>
</dbReference>
<evidence type="ECO:0000313" key="3">
    <source>
        <dbReference type="EMBL" id="STX61849.1"/>
    </source>
</evidence>
<gene>
    <name evidence="2" type="ORF">Lmor_2027</name>
    <name evidence="3" type="ORF">NCTC12239_00767</name>
</gene>
<reference evidence="2 4" key="1">
    <citation type="submission" date="2015-11" db="EMBL/GenBank/DDBJ databases">
        <title>Genomic analysis of 38 Legionella species identifies large and diverse effector repertoires.</title>
        <authorList>
            <person name="Burstein D."/>
            <person name="Amaro F."/>
            <person name="Zusman T."/>
            <person name="Lifshitz Z."/>
            <person name="Cohen O."/>
            <person name="Gilbert J.A."/>
            <person name="Pupko T."/>
            <person name="Shuman H.A."/>
            <person name="Segal G."/>
        </authorList>
    </citation>
    <scope>NUCLEOTIDE SEQUENCE [LARGE SCALE GENOMIC DNA]</scope>
    <source>
        <strain evidence="2 4">ATCC 43877</strain>
    </source>
</reference>
<dbReference type="SUPFAM" id="SSF140736">
    <property type="entry name" value="Rv1873-like"/>
    <property type="match status" value="1"/>
</dbReference>
<dbReference type="EMBL" id="UGOG01000001">
    <property type="protein sequence ID" value="STX61849.1"/>
    <property type="molecule type" value="Genomic_DNA"/>
</dbReference>
<dbReference type="Gene3D" id="1.25.40.380">
    <property type="entry name" value="Protein of unknown function DUF1810"/>
    <property type="match status" value="1"/>
</dbReference>
<name>A0A378JXU1_9GAMM</name>
<dbReference type="Pfam" id="PF08837">
    <property type="entry name" value="DUF1810"/>
    <property type="match status" value="1"/>
</dbReference>
<dbReference type="InterPro" id="IPR014937">
    <property type="entry name" value="DUF1810"/>
</dbReference>
<dbReference type="OrthoDB" id="9801870at2"/>
<keyword evidence="4" id="KW-1185">Reference proteome</keyword>
<protein>
    <submittedName>
        <fullName evidence="3">Uncharacterized conserved protein</fullName>
    </submittedName>
</protein>
<organism evidence="3 5">
    <name type="scientific">Legionella moravica</name>
    <dbReference type="NCBI Taxonomy" id="39962"/>
    <lineage>
        <taxon>Bacteria</taxon>
        <taxon>Pseudomonadati</taxon>
        <taxon>Pseudomonadota</taxon>
        <taxon>Gammaproteobacteria</taxon>
        <taxon>Legionellales</taxon>
        <taxon>Legionellaceae</taxon>
        <taxon>Legionella</taxon>
    </lineage>
</organism>